<gene>
    <name evidence="1" type="ORF">VNO77_23198</name>
</gene>
<reference evidence="1 2" key="1">
    <citation type="submission" date="2024-01" db="EMBL/GenBank/DDBJ databases">
        <title>The genomes of 5 underutilized Papilionoideae crops provide insights into root nodulation and disease resistanc.</title>
        <authorList>
            <person name="Jiang F."/>
        </authorList>
    </citation>
    <scope>NUCLEOTIDE SEQUENCE [LARGE SCALE GENOMIC DNA]</scope>
    <source>
        <strain evidence="1">LVBAO_FW01</strain>
        <tissue evidence="1">Leaves</tissue>
    </source>
</reference>
<evidence type="ECO:0000313" key="2">
    <source>
        <dbReference type="Proteomes" id="UP001367508"/>
    </source>
</evidence>
<accession>A0AAN9L7C6</accession>
<protein>
    <submittedName>
        <fullName evidence="1">Uncharacterized protein</fullName>
    </submittedName>
</protein>
<evidence type="ECO:0000313" key="1">
    <source>
        <dbReference type="EMBL" id="KAK7329053.1"/>
    </source>
</evidence>
<name>A0AAN9L7C6_CANGL</name>
<keyword evidence="2" id="KW-1185">Reference proteome</keyword>
<dbReference type="EMBL" id="JAYMYQ010000005">
    <property type="protein sequence ID" value="KAK7329053.1"/>
    <property type="molecule type" value="Genomic_DNA"/>
</dbReference>
<dbReference type="AlphaFoldDB" id="A0AAN9L7C6"/>
<comment type="caution">
    <text evidence="1">The sequence shown here is derived from an EMBL/GenBank/DDBJ whole genome shotgun (WGS) entry which is preliminary data.</text>
</comment>
<sequence length="121" mass="13474">MQGGFFGRTGDSFVGLGKNFSNLVLKFSGKLGLGFDPLLWGARILLWEEGRRSKKISSGQINPLELNRVLRGRICMEIRSVVEPLEHKSLYLGGLVIPESEKGDSCQLNRIPAWSAYMFSV</sequence>
<dbReference type="Proteomes" id="UP001367508">
    <property type="component" value="Unassembled WGS sequence"/>
</dbReference>
<organism evidence="1 2">
    <name type="scientific">Canavalia gladiata</name>
    <name type="common">Sword bean</name>
    <name type="synonym">Dolichos gladiatus</name>
    <dbReference type="NCBI Taxonomy" id="3824"/>
    <lineage>
        <taxon>Eukaryota</taxon>
        <taxon>Viridiplantae</taxon>
        <taxon>Streptophyta</taxon>
        <taxon>Embryophyta</taxon>
        <taxon>Tracheophyta</taxon>
        <taxon>Spermatophyta</taxon>
        <taxon>Magnoliopsida</taxon>
        <taxon>eudicotyledons</taxon>
        <taxon>Gunneridae</taxon>
        <taxon>Pentapetalae</taxon>
        <taxon>rosids</taxon>
        <taxon>fabids</taxon>
        <taxon>Fabales</taxon>
        <taxon>Fabaceae</taxon>
        <taxon>Papilionoideae</taxon>
        <taxon>50 kb inversion clade</taxon>
        <taxon>NPAAA clade</taxon>
        <taxon>indigoferoid/millettioid clade</taxon>
        <taxon>Phaseoleae</taxon>
        <taxon>Canavalia</taxon>
    </lineage>
</organism>
<proteinExistence type="predicted"/>